<keyword evidence="2" id="KW-1185">Reference proteome</keyword>
<proteinExistence type="predicted"/>
<accession>A0A176Z6S3</accession>
<gene>
    <name evidence="1" type="ORF">AYJ54_38300</name>
</gene>
<organism evidence="1 2">
    <name type="scientific">Bradyrhizobium centrolobii</name>
    <dbReference type="NCBI Taxonomy" id="1505087"/>
    <lineage>
        <taxon>Bacteria</taxon>
        <taxon>Pseudomonadati</taxon>
        <taxon>Pseudomonadota</taxon>
        <taxon>Alphaproteobacteria</taxon>
        <taxon>Hyphomicrobiales</taxon>
        <taxon>Nitrobacteraceae</taxon>
        <taxon>Bradyrhizobium</taxon>
    </lineage>
</organism>
<protein>
    <submittedName>
        <fullName evidence="1">Uncharacterized protein</fullName>
    </submittedName>
</protein>
<dbReference type="AlphaFoldDB" id="A0A176Z6S3"/>
<sequence length="103" mass="11507">MVYDHLVVCRTGRDAAHDQFGGKESEEYMPPDFCHEMWRALTRKGSVELDLLSTVDSALQSMAGPQVHRIRREAASDERMICVGLSQPVPIAIGRDPISPITR</sequence>
<evidence type="ECO:0000313" key="2">
    <source>
        <dbReference type="Proteomes" id="UP000076959"/>
    </source>
</evidence>
<name>A0A176Z6S3_9BRAD</name>
<reference evidence="1 2" key="1">
    <citation type="submission" date="2016-03" db="EMBL/GenBank/DDBJ databases">
        <title>Draft Genome Sequence of the Strain BR 10245 (Bradyrhizobium sp.) isolated from nodules of Centrolobium paraense.</title>
        <authorList>
            <person name="Simoes-Araujo J.L.Sr."/>
            <person name="Barauna A.C."/>
            <person name="Silva K."/>
            <person name="Zilli J.E."/>
        </authorList>
    </citation>
    <scope>NUCLEOTIDE SEQUENCE [LARGE SCALE GENOMIC DNA]</scope>
    <source>
        <strain evidence="1 2">BR 10245</strain>
    </source>
</reference>
<evidence type="ECO:0000313" key="1">
    <source>
        <dbReference type="EMBL" id="OAF16420.1"/>
    </source>
</evidence>
<dbReference type="Proteomes" id="UP000076959">
    <property type="component" value="Unassembled WGS sequence"/>
</dbReference>
<dbReference type="EMBL" id="LUUB01000016">
    <property type="protein sequence ID" value="OAF16420.1"/>
    <property type="molecule type" value="Genomic_DNA"/>
</dbReference>
<comment type="caution">
    <text evidence="1">The sequence shown here is derived from an EMBL/GenBank/DDBJ whole genome shotgun (WGS) entry which is preliminary data.</text>
</comment>